<dbReference type="AlphaFoldDB" id="A0A6J4RRG4"/>
<reference evidence="2" key="1">
    <citation type="submission" date="2020-02" db="EMBL/GenBank/DDBJ databases">
        <authorList>
            <person name="Meier V. D."/>
        </authorList>
    </citation>
    <scope>NUCLEOTIDE SEQUENCE</scope>
    <source>
        <strain evidence="2">AVDCRST_MAG30</strain>
    </source>
</reference>
<feature type="transmembrane region" description="Helical" evidence="1">
    <location>
        <begin position="88"/>
        <end position="110"/>
    </location>
</feature>
<feature type="transmembrane region" description="Helical" evidence="1">
    <location>
        <begin position="15"/>
        <end position="35"/>
    </location>
</feature>
<sequence length="118" mass="11901">DAAESLAATVDQNDGGVDAVLIAAGVVMGAGAALWRHTTRWPRAAGVALPAGALLRDPAAGEASFAGVPQVLLALFLVHRLTPPASRLAALAGAALVTAVLVVLPEYGLLHPEVQIIK</sequence>
<dbReference type="EMBL" id="CADCVS010000120">
    <property type="protein sequence ID" value="CAA9479781.1"/>
    <property type="molecule type" value="Genomic_DNA"/>
</dbReference>
<keyword evidence="1" id="KW-0812">Transmembrane</keyword>
<accession>A0A6J4RRG4</accession>
<gene>
    <name evidence="2" type="ORF">AVDCRST_MAG30-726</name>
</gene>
<evidence type="ECO:0000313" key="2">
    <source>
        <dbReference type="EMBL" id="CAA9479781.1"/>
    </source>
</evidence>
<proteinExistence type="predicted"/>
<feature type="non-terminal residue" evidence="2">
    <location>
        <position position="1"/>
    </location>
</feature>
<organism evidence="2">
    <name type="scientific">uncultured Solirubrobacteraceae bacterium</name>
    <dbReference type="NCBI Taxonomy" id="1162706"/>
    <lineage>
        <taxon>Bacteria</taxon>
        <taxon>Bacillati</taxon>
        <taxon>Actinomycetota</taxon>
        <taxon>Thermoleophilia</taxon>
        <taxon>Solirubrobacterales</taxon>
        <taxon>Solirubrobacteraceae</taxon>
        <taxon>environmental samples</taxon>
    </lineage>
</organism>
<protein>
    <submittedName>
        <fullName evidence="2">Uncharacterized protein</fullName>
    </submittedName>
</protein>
<evidence type="ECO:0000256" key="1">
    <source>
        <dbReference type="SAM" id="Phobius"/>
    </source>
</evidence>
<name>A0A6J4RRG4_9ACTN</name>
<keyword evidence="1" id="KW-1133">Transmembrane helix</keyword>
<keyword evidence="1" id="KW-0472">Membrane</keyword>